<feature type="transmembrane region" description="Helical" evidence="6">
    <location>
        <begin position="296"/>
        <end position="315"/>
    </location>
</feature>
<sequence>MGMTWASAFLHDATRVDRGGLNLITGLVAGIVIIVPLLAGEGAGSIAGGVFATLGALNLLMAIAARPPVARFPPLAAAALSNAAALALGTIIGTTGWVEVPLVALGIGIILVSASWAGFDSIGLVTAVMLAVGVGIPGGSGPAALERLVLALLGGFWAILGLAIARPILLRRGYFKASEEVQRPATPSRPSAPVPVPVSRVHVRYAILVAGTTAVALAISLALGLPRDYWVMLTVLVSLRASIATTFSASFLRIVGTIGGAGVALGLTVFIVNPWILGTLLFLFAMTLFATRWVNYGIYTLFLTPFVILLLNSVYPGDWQFAFVRVFDTVLGGGLAITVATLWWLRDRVEHTGPPIAGSPRRSPPEDPFTGGGRLRSARAP</sequence>
<evidence type="ECO:0000313" key="8">
    <source>
        <dbReference type="EMBL" id="EQD75631.1"/>
    </source>
</evidence>
<proteinExistence type="predicted"/>
<feature type="transmembrane region" description="Helical" evidence="6">
    <location>
        <begin position="103"/>
        <end position="136"/>
    </location>
</feature>
<feature type="transmembrane region" description="Helical" evidence="6">
    <location>
        <begin position="321"/>
        <end position="345"/>
    </location>
</feature>
<feature type="domain" description="Integral membrane bound transporter" evidence="7">
    <location>
        <begin position="215"/>
        <end position="339"/>
    </location>
</feature>
<protein>
    <submittedName>
        <fullName evidence="8">Membrane protein</fullName>
    </submittedName>
</protein>
<feature type="transmembrane region" description="Helical" evidence="6">
    <location>
        <begin position="45"/>
        <end position="63"/>
    </location>
</feature>
<evidence type="ECO:0000256" key="1">
    <source>
        <dbReference type="ARBA" id="ARBA00004141"/>
    </source>
</evidence>
<dbReference type="AlphaFoldDB" id="T1BRX7"/>
<feature type="transmembrane region" description="Helical" evidence="6">
    <location>
        <begin position="230"/>
        <end position="252"/>
    </location>
</feature>
<feature type="transmembrane region" description="Helical" evidence="6">
    <location>
        <begin position="75"/>
        <end position="97"/>
    </location>
</feature>
<organism evidence="8">
    <name type="scientific">mine drainage metagenome</name>
    <dbReference type="NCBI Taxonomy" id="410659"/>
    <lineage>
        <taxon>unclassified sequences</taxon>
        <taxon>metagenomes</taxon>
        <taxon>ecological metagenomes</taxon>
    </lineage>
</organism>
<evidence type="ECO:0000256" key="5">
    <source>
        <dbReference type="SAM" id="MobiDB-lite"/>
    </source>
</evidence>
<keyword evidence="4 6" id="KW-0472">Membrane</keyword>
<accession>T1BRX7</accession>
<evidence type="ECO:0000256" key="4">
    <source>
        <dbReference type="ARBA" id="ARBA00023136"/>
    </source>
</evidence>
<dbReference type="Pfam" id="PF13515">
    <property type="entry name" value="FUSC_2"/>
    <property type="match status" value="1"/>
</dbReference>
<gene>
    <name evidence="8" type="ORF">B1B_02006</name>
</gene>
<feature type="transmembrane region" description="Helical" evidence="6">
    <location>
        <begin position="258"/>
        <end position="284"/>
    </location>
</feature>
<feature type="region of interest" description="Disordered" evidence="5">
    <location>
        <begin position="354"/>
        <end position="381"/>
    </location>
</feature>
<feature type="transmembrane region" description="Helical" evidence="6">
    <location>
        <begin position="203"/>
        <end position="223"/>
    </location>
</feature>
<comment type="caution">
    <text evidence="8">The sequence shown here is derived from an EMBL/GenBank/DDBJ whole genome shotgun (WGS) entry which is preliminary data.</text>
</comment>
<keyword evidence="3 6" id="KW-1133">Transmembrane helix</keyword>
<name>T1BRX7_9ZZZZ</name>
<feature type="transmembrane region" description="Helical" evidence="6">
    <location>
        <begin position="148"/>
        <end position="169"/>
    </location>
</feature>
<evidence type="ECO:0000256" key="6">
    <source>
        <dbReference type="SAM" id="Phobius"/>
    </source>
</evidence>
<evidence type="ECO:0000259" key="7">
    <source>
        <dbReference type="Pfam" id="PF13515"/>
    </source>
</evidence>
<evidence type="ECO:0000256" key="3">
    <source>
        <dbReference type="ARBA" id="ARBA00022989"/>
    </source>
</evidence>
<keyword evidence="2 6" id="KW-0812">Transmembrane</keyword>
<dbReference type="GO" id="GO:0016020">
    <property type="term" value="C:membrane"/>
    <property type="evidence" value="ECO:0007669"/>
    <property type="project" value="UniProtKB-SubCell"/>
</dbReference>
<comment type="subcellular location">
    <subcellularLocation>
        <location evidence="1">Membrane</location>
        <topology evidence="1">Multi-pass membrane protein</topology>
    </subcellularLocation>
</comment>
<reference evidence="8" key="2">
    <citation type="journal article" date="2014" name="ISME J.">
        <title>Microbial stratification in low pH oxic and suboxic macroscopic growths along an acid mine drainage.</title>
        <authorList>
            <person name="Mendez-Garcia C."/>
            <person name="Mesa V."/>
            <person name="Sprenger R.R."/>
            <person name="Richter M."/>
            <person name="Diez M.S."/>
            <person name="Solano J."/>
            <person name="Bargiela R."/>
            <person name="Golyshina O.V."/>
            <person name="Manteca A."/>
            <person name="Ramos J.L."/>
            <person name="Gallego J.R."/>
            <person name="Llorente I."/>
            <person name="Martins Dos Santos V.A."/>
            <person name="Jensen O.N."/>
            <person name="Pelaez A.I."/>
            <person name="Sanchez J."/>
            <person name="Ferrer M."/>
        </authorList>
    </citation>
    <scope>NUCLEOTIDE SEQUENCE</scope>
</reference>
<reference evidence="8" key="1">
    <citation type="submission" date="2013-08" db="EMBL/GenBank/DDBJ databases">
        <authorList>
            <person name="Mendez C."/>
            <person name="Richter M."/>
            <person name="Ferrer M."/>
            <person name="Sanchez J."/>
        </authorList>
    </citation>
    <scope>NUCLEOTIDE SEQUENCE</scope>
</reference>
<dbReference type="EMBL" id="AUZY01001189">
    <property type="protein sequence ID" value="EQD75631.1"/>
    <property type="molecule type" value="Genomic_DNA"/>
</dbReference>
<dbReference type="InterPro" id="IPR049453">
    <property type="entry name" value="Memb_transporter_dom"/>
</dbReference>
<evidence type="ECO:0000256" key="2">
    <source>
        <dbReference type="ARBA" id="ARBA00022692"/>
    </source>
</evidence>
<feature type="transmembrane region" description="Helical" evidence="6">
    <location>
        <begin position="21"/>
        <end position="39"/>
    </location>
</feature>